<dbReference type="EMBL" id="KN818621">
    <property type="protein sequence ID" value="KIL54830.1"/>
    <property type="molecule type" value="Genomic_DNA"/>
</dbReference>
<feature type="non-terminal residue" evidence="2">
    <location>
        <position position="496"/>
    </location>
</feature>
<protein>
    <submittedName>
        <fullName evidence="2">Uncharacterized protein</fullName>
    </submittedName>
</protein>
<evidence type="ECO:0000313" key="2">
    <source>
        <dbReference type="EMBL" id="KIL54830.1"/>
    </source>
</evidence>
<feature type="region of interest" description="Disordered" evidence="1">
    <location>
        <begin position="314"/>
        <end position="386"/>
    </location>
</feature>
<feature type="compositionally biased region" description="Polar residues" evidence="1">
    <location>
        <begin position="1"/>
        <end position="11"/>
    </location>
</feature>
<feature type="region of interest" description="Disordered" evidence="1">
    <location>
        <begin position="1"/>
        <end position="36"/>
    </location>
</feature>
<dbReference type="Proteomes" id="UP000054549">
    <property type="component" value="Unassembled WGS sequence"/>
</dbReference>
<evidence type="ECO:0000313" key="3">
    <source>
        <dbReference type="Proteomes" id="UP000054549"/>
    </source>
</evidence>
<gene>
    <name evidence="2" type="ORF">M378DRAFT_18510</name>
</gene>
<dbReference type="AlphaFoldDB" id="A0A0C2RWY9"/>
<dbReference type="HOGENOM" id="CLU_550510_0_0_1"/>
<proteinExistence type="predicted"/>
<evidence type="ECO:0000256" key="1">
    <source>
        <dbReference type="SAM" id="MobiDB-lite"/>
    </source>
</evidence>
<keyword evidence="3" id="KW-1185">Reference proteome</keyword>
<sequence>MTQNGVYQNGNPRKRTRDTSPSRPVAEQDPPSSRAQATTALPALLQRLSSAQPHAINLDADDVTYAERLPRELLDTTLGRIFNRSFVDIGDGARFQAAVQVRTGEEPEHYLDPEDSLSASVGRLLNRAALSIVNQPTGVIQSAFAEDEAVALGQVVLLKTERALFIGLTCVYEGPYILVAQSGGKGALINEEGRFHPVLVPLSSLRPYYSSWHVYALPTVVAEHPALLQLLGTAQDPQPSADSAYFAAIEEEYCSPNELEFALTFDTDLYLTSLRRASLARRTNSPAPELDLSFVLDRLPATARQSRRLQQLAPEFQELPNPERPVPSAPEPAQSPRPQSPPVSPPASPLPPSPPPRSNPSSPSRSRRSSESSSLTTLSSRSRDCTRFETPFPFDEFEEALRTVTPEHFLSDYPRIPMEDGIPAHQHAQAGQSRMPARNHSSAPRFNSAKPRELPIYFQELELLFVDNHVLHDQTKKEHAHRYLPHKDFELWGSLQ</sequence>
<reference evidence="2 3" key="1">
    <citation type="submission" date="2014-04" db="EMBL/GenBank/DDBJ databases">
        <title>Evolutionary Origins and Diversification of the Mycorrhizal Mutualists.</title>
        <authorList>
            <consortium name="DOE Joint Genome Institute"/>
            <consortium name="Mycorrhizal Genomics Consortium"/>
            <person name="Kohler A."/>
            <person name="Kuo A."/>
            <person name="Nagy L.G."/>
            <person name="Floudas D."/>
            <person name="Copeland A."/>
            <person name="Barry K.W."/>
            <person name="Cichocki N."/>
            <person name="Veneault-Fourrey C."/>
            <person name="LaButti K."/>
            <person name="Lindquist E.A."/>
            <person name="Lipzen A."/>
            <person name="Lundell T."/>
            <person name="Morin E."/>
            <person name="Murat C."/>
            <person name="Riley R."/>
            <person name="Ohm R."/>
            <person name="Sun H."/>
            <person name="Tunlid A."/>
            <person name="Henrissat B."/>
            <person name="Grigoriev I.V."/>
            <person name="Hibbett D.S."/>
            <person name="Martin F."/>
        </authorList>
    </citation>
    <scope>NUCLEOTIDE SEQUENCE [LARGE SCALE GENOMIC DNA]</scope>
    <source>
        <strain evidence="2 3">Koide BX008</strain>
    </source>
</reference>
<dbReference type="InParanoid" id="A0A0C2RWY9"/>
<dbReference type="OrthoDB" id="3260546at2759"/>
<name>A0A0C2RWY9_AMAMK</name>
<accession>A0A0C2RWY9</accession>
<feature type="compositionally biased region" description="Low complexity" evidence="1">
    <location>
        <begin position="371"/>
        <end position="380"/>
    </location>
</feature>
<feature type="compositionally biased region" description="Pro residues" evidence="1">
    <location>
        <begin position="322"/>
        <end position="358"/>
    </location>
</feature>
<organism evidence="2 3">
    <name type="scientific">Amanita muscaria (strain Koide BX008)</name>
    <dbReference type="NCBI Taxonomy" id="946122"/>
    <lineage>
        <taxon>Eukaryota</taxon>
        <taxon>Fungi</taxon>
        <taxon>Dikarya</taxon>
        <taxon>Basidiomycota</taxon>
        <taxon>Agaricomycotina</taxon>
        <taxon>Agaricomycetes</taxon>
        <taxon>Agaricomycetidae</taxon>
        <taxon>Agaricales</taxon>
        <taxon>Pluteineae</taxon>
        <taxon>Amanitaceae</taxon>
        <taxon>Amanita</taxon>
    </lineage>
</organism>